<name>A0ABY6IF04_STRPE</name>
<sequence length="84" mass="8900">MATKSVQGSPNDSRRQFISTGRAQQPFPSIRRCIIRAELGHLRASAFAGGCWASVNGLATTTRHHNTALHATTPLGTGLLNTAS</sequence>
<dbReference type="EMBL" id="CP107567">
    <property type="protein sequence ID" value="UYQ65603.1"/>
    <property type="molecule type" value="Genomic_DNA"/>
</dbReference>
<dbReference type="Proteomes" id="UP001163878">
    <property type="component" value="Chromosome"/>
</dbReference>
<protein>
    <submittedName>
        <fullName evidence="2">Uncharacterized protein</fullName>
    </submittedName>
</protein>
<keyword evidence="3" id="KW-1185">Reference proteome</keyword>
<evidence type="ECO:0000256" key="1">
    <source>
        <dbReference type="SAM" id="MobiDB-lite"/>
    </source>
</evidence>
<organism evidence="2 3">
    <name type="scientific">Streptomyces peucetius</name>
    <dbReference type="NCBI Taxonomy" id="1950"/>
    <lineage>
        <taxon>Bacteria</taxon>
        <taxon>Bacillati</taxon>
        <taxon>Actinomycetota</taxon>
        <taxon>Actinomycetes</taxon>
        <taxon>Kitasatosporales</taxon>
        <taxon>Streptomycetaceae</taxon>
        <taxon>Streptomyces</taxon>
    </lineage>
</organism>
<reference evidence="2" key="1">
    <citation type="submission" date="2022-10" db="EMBL/GenBank/DDBJ databases">
        <title>Cytochrome P450 Catalyzes Benzene Ring Formation in the Biosynthesis of Trialkyl-Substituted Aromatic Polyketides.</title>
        <authorList>
            <person name="Zhao E."/>
            <person name="Ge H."/>
        </authorList>
    </citation>
    <scope>NUCLEOTIDE SEQUENCE</scope>
    <source>
        <strain evidence="2">NA0869</strain>
    </source>
</reference>
<evidence type="ECO:0000313" key="3">
    <source>
        <dbReference type="Proteomes" id="UP001163878"/>
    </source>
</evidence>
<feature type="region of interest" description="Disordered" evidence="1">
    <location>
        <begin position="1"/>
        <end position="23"/>
    </location>
</feature>
<evidence type="ECO:0000313" key="2">
    <source>
        <dbReference type="EMBL" id="UYQ65603.1"/>
    </source>
</evidence>
<gene>
    <name evidence="2" type="ORF">OGH68_31850</name>
</gene>
<proteinExistence type="predicted"/>
<dbReference type="RefSeq" id="WP_264248835.1">
    <property type="nucleotide sequence ID" value="NZ_CP107567.1"/>
</dbReference>
<accession>A0ABY6IF04</accession>